<dbReference type="Pfam" id="PF25801">
    <property type="entry name" value="HEAT_GCN1_C_2"/>
    <property type="match status" value="1"/>
</dbReference>
<sequence length="106" mass="11335">MCQACQYAAESLAAANGSLLPIDVARPLIPMLINGTREKNQVVRSSAEMALIALLQLKEGDQGIQVMLSALEGGGRESLNDVINKCLRRATYIPVTPAEIDPTLLT</sequence>
<name>A0AAW0VSM9_CHEQU</name>
<dbReference type="EMBL" id="JARKIK010001302">
    <property type="protein sequence ID" value="KAK8719800.1"/>
    <property type="molecule type" value="Genomic_DNA"/>
</dbReference>
<organism evidence="1 2">
    <name type="scientific">Cherax quadricarinatus</name>
    <name type="common">Australian red claw crayfish</name>
    <dbReference type="NCBI Taxonomy" id="27406"/>
    <lineage>
        <taxon>Eukaryota</taxon>
        <taxon>Metazoa</taxon>
        <taxon>Ecdysozoa</taxon>
        <taxon>Arthropoda</taxon>
        <taxon>Crustacea</taxon>
        <taxon>Multicrustacea</taxon>
        <taxon>Malacostraca</taxon>
        <taxon>Eumalacostraca</taxon>
        <taxon>Eucarida</taxon>
        <taxon>Decapoda</taxon>
        <taxon>Pleocyemata</taxon>
        <taxon>Astacidea</taxon>
        <taxon>Parastacoidea</taxon>
        <taxon>Parastacidae</taxon>
        <taxon>Cherax</taxon>
    </lineage>
</organism>
<gene>
    <name evidence="1" type="ORF">OTU49_013768</name>
</gene>
<keyword evidence="2" id="KW-1185">Reference proteome</keyword>
<protein>
    <submittedName>
        <fullName evidence="1">Uncharacterized protein</fullName>
    </submittedName>
</protein>
<comment type="caution">
    <text evidence="1">The sequence shown here is derived from an EMBL/GenBank/DDBJ whole genome shotgun (WGS) entry which is preliminary data.</text>
</comment>
<dbReference type="AlphaFoldDB" id="A0AAW0VSM9"/>
<reference evidence="1 2" key="1">
    <citation type="journal article" date="2024" name="BMC Genomics">
        <title>Genome assembly of redclaw crayfish (Cherax quadricarinatus) provides insights into its immune adaptation and hypoxia tolerance.</title>
        <authorList>
            <person name="Liu Z."/>
            <person name="Zheng J."/>
            <person name="Li H."/>
            <person name="Fang K."/>
            <person name="Wang S."/>
            <person name="He J."/>
            <person name="Zhou D."/>
            <person name="Weng S."/>
            <person name="Chi M."/>
            <person name="Gu Z."/>
            <person name="He J."/>
            <person name="Li F."/>
            <person name="Wang M."/>
        </authorList>
    </citation>
    <scope>NUCLEOTIDE SEQUENCE [LARGE SCALE GENOMIC DNA]</scope>
    <source>
        <strain evidence="1">ZL_2023a</strain>
    </source>
</reference>
<accession>A0AAW0VSM9</accession>
<evidence type="ECO:0000313" key="2">
    <source>
        <dbReference type="Proteomes" id="UP001445076"/>
    </source>
</evidence>
<proteinExistence type="predicted"/>
<dbReference type="Proteomes" id="UP001445076">
    <property type="component" value="Unassembled WGS sequence"/>
</dbReference>
<evidence type="ECO:0000313" key="1">
    <source>
        <dbReference type="EMBL" id="KAK8719800.1"/>
    </source>
</evidence>